<evidence type="ECO:0000256" key="1">
    <source>
        <dbReference type="SAM" id="Phobius"/>
    </source>
</evidence>
<dbReference type="Proteomes" id="UP000247932">
    <property type="component" value="Unassembled WGS sequence"/>
</dbReference>
<dbReference type="EMBL" id="QGLR01000008">
    <property type="protein sequence ID" value="PXZ07888.1"/>
    <property type="molecule type" value="Genomic_DNA"/>
</dbReference>
<proteinExistence type="predicted"/>
<keyword evidence="4" id="KW-1185">Reference proteome</keyword>
<feature type="transmembrane region" description="Helical" evidence="1">
    <location>
        <begin position="218"/>
        <end position="236"/>
    </location>
</feature>
<gene>
    <name evidence="3" type="ORF">DKK70_04315</name>
</gene>
<dbReference type="RefSeq" id="WP_110432885.1">
    <property type="nucleotide sequence ID" value="NZ_QGLR01000008.1"/>
</dbReference>
<comment type="caution">
    <text evidence="3">The sequence shown here is derived from an EMBL/GenBank/DDBJ whole genome shotgun (WGS) entry which is preliminary data.</text>
</comment>
<dbReference type="OrthoDB" id="9128717at2"/>
<protein>
    <submittedName>
        <fullName evidence="3">DUF3944 domain-containing protein</fullName>
    </submittedName>
</protein>
<name>A0A2V4ETR5_9GAMM</name>
<evidence type="ECO:0000313" key="3">
    <source>
        <dbReference type="EMBL" id="PXZ07888.1"/>
    </source>
</evidence>
<organism evidence="3 4">
    <name type="scientific">Gilliamella apicola</name>
    <dbReference type="NCBI Taxonomy" id="1196095"/>
    <lineage>
        <taxon>Bacteria</taxon>
        <taxon>Pseudomonadati</taxon>
        <taxon>Pseudomonadota</taxon>
        <taxon>Gammaproteobacteria</taxon>
        <taxon>Orbales</taxon>
        <taxon>Orbaceae</taxon>
        <taxon>Gilliamella</taxon>
    </lineage>
</organism>
<reference evidence="3 4" key="1">
    <citation type="submission" date="2018-05" db="EMBL/GenBank/DDBJ databases">
        <title>Reference genomes for bee gut microbiota database.</title>
        <authorList>
            <person name="Ellegaard K.M."/>
        </authorList>
    </citation>
    <scope>NUCLEOTIDE SEQUENCE [LARGE SCALE GENOMIC DNA]</scope>
    <source>
        <strain evidence="3 4">ESL0182</strain>
    </source>
</reference>
<feature type="transmembrane region" description="Helical" evidence="1">
    <location>
        <begin position="188"/>
        <end position="206"/>
    </location>
</feature>
<feature type="transmembrane region" description="Helical" evidence="1">
    <location>
        <begin position="151"/>
        <end position="176"/>
    </location>
</feature>
<dbReference type="InterPro" id="IPR025217">
    <property type="entry name" value="DUF3944"/>
</dbReference>
<sequence>MAVYRSDADLAFLKHCNNDDLDLLVSILTIDPKDNQSRYSEELTSCEMYKKHYPNHNKYWECIAAELQTYGANTLVTKLFRGGKGVPYREILIDVCEKKKVNFNKNAPIENIEMNLLLKMLEQALNEMTTEQLNQLSKEMEMDLMNPTPELILMSIQSAINLSGFAAYIFASRTLAMVLNQIGMKAPFIVYTSMSTFMSFLAGPIGWGITATWLASDFASPAFRVTVPACVIIAYMRQKHLNKETINQHQK</sequence>
<evidence type="ECO:0000259" key="2">
    <source>
        <dbReference type="Pfam" id="PF13099"/>
    </source>
</evidence>
<dbReference type="AlphaFoldDB" id="A0A2V4ETR5"/>
<accession>A0A2V4ETR5</accession>
<dbReference type="Pfam" id="PF13099">
    <property type="entry name" value="DUF3944"/>
    <property type="match status" value="1"/>
</dbReference>
<evidence type="ECO:0000313" key="4">
    <source>
        <dbReference type="Proteomes" id="UP000247932"/>
    </source>
</evidence>
<keyword evidence="1" id="KW-0812">Transmembrane</keyword>
<feature type="domain" description="DUF3944" evidence="2">
    <location>
        <begin position="4"/>
        <end position="39"/>
    </location>
</feature>
<keyword evidence="1" id="KW-0472">Membrane</keyword>
<keyword evidence="1" id="KW-1133">Transmembrane helix</keyword>